<dbReference type="EMBL" id="GBXM01007847">
    <property type="protein sequence ID" value="JAI00731.1"/>
    <property type="molecule type" value="Transcribed_RNA"/>
</dbReference>
<organism evidence="1">
    <name type="scientific">Anguilla anguilla</name>
    <name type="common">European freshwater eel</name>
    <name type="synonym">Muraena anguilla</name>
    <dbReference type="NCBI Taxonomy" id="7936"/>
    <lineage>
        <taxon>Eukaryota</taxon>
        <taxon>Metazoa</taxon>
        <taxon>Chordata</taxon>
        <taxon>Craniata</taxon>
        <taxon>Vertebrata</taxon>
        <taxon>Euteleostomi</taxon>
        <taxon>Actinopterygii</taxon>
        <taxon>Neopterygii</taxon>
        <taxon>Teleostei</taxon>
        <taxon>Anguilliformes</taxon>
        <taxon>Anguillidae</taxon>
        <taxon>Anguilla</taxon>
    </lineage>
</organism>
<proteinExistence type="predicted"/>
<evidence type="ECO:0000313" key="1">
    <source>
        <dbReference type="EMBL" id="JAI00731.1"/>
    </source>
</evidence>
<dbReference type="AlphaFoldDB" id="A0A0E9XFY3"/>
<protein>
    <submittedName>
        <fullName evidence="1">Uncharacterized protein</fullName>
    </submittedName>
</protein>
<name>A0A0E9XFY3_ANGAN</name>
<reference evidence="1" key="1">
    <citation type="submission" date="2014-11" db="EMBL/GenBank/DDBJ databases">
        <authorList>
            <person name="Amaro Gonzalez C."/>
        </authorList>
    </citation>
    <scope>NUCLEOTIDE SEQUENCE</scope>
</reference>
<reference evidence="1" key="2">
    <citation type="journal article" date="2015" name="Fish Shellfish Immunol.">
        <title>Early steps in the European eel (Anguilla anguilla)-Vibrio vulnificus interaction in the gills: Role of the RtxA13 toxin.</title>
        <authorList>
            <person name="Callol A."/>
            <person name="Pajuelo D."/>
            <person name="Ebbesson L."/>
            <person name="Teles M."/>
            <person name="MacKenzie S."/>
            <person name="Amaro C."/>
        </authorList>
    </citation>
    <scope>NUCLEOTIDE SEQUENCE</scope>
</reference>
<accession>A0A0E9XFY3</accession>
<sequence length="25" mass="2791">MPWCALMCKNGCSRLSFKILVTCVS</sequence>